<dbReference type="InterPro" id="IPR045851">
    <property type="entry name" value="AMP-bd_C_sf"/>
</dbReference>
<evidence type="ECO:0000256" key="1">
    <source>
        <dbReference type="ARBA" id="ARBA00006432"/>
    </source>
</evidence>
<comment type="similarity">
    <text evidence="1">Belongs to the ATP-dependent AMP-binding enzyme family.</text>
</comment>
<dbReference type="Pfam" id="PF13193">
    <property type="entry name" value="AMP-binding_C"/>
    <property type="match status" value="1"/>
</dbReference>
<dbReference type="eggNOG" id="COG0318">
    <property type="taxonomic scope" value="Bacteria"/>
</dbReference>
<evidence type="ECO:0000259" key="4">
    <source>
        <dbReference type="Pfam" id="PF13193"/>
    </source>
</evidence>
<dbReference type="AlphaFoldDB" id="A1SRE2"/>
<accession>A1SRE2</accession>
<dbReference type="InterPro" id="IPR000873">
    <property type="entry name" value="AMP-dep_synth/lig_dom"/>
</dbReference>
<dbReference type="RefSeq" id="WP_011768616.1">
    <property type="nucleotide sequence ID" value="NC_008709.1"/>
</dbReference>
<dbReference type="Gene3D" id="3.40.50.12780">
    <property type="entry name" value="N-terminal domain of ligase-like"/>
    <property type="match status" value="1"/>
</dbReference>
<dbReference type="Pfam" id="PF00501">
    <property type="entry name" value="AMP-binding"/>
    <property type="match status" value="1"/>
</dbReference>
<dbReference type="PANTHER" id="PTHR43201:SF5">
    <property type="entry name" value="MEDIUM-CHAIN ACYL-COA LIGASE ACSF2, MITOCHONDRIAL"/>
    <property type="match status" value="1"/>
</dbReference>
<dbReference type="PROSITE" id="PS00455">
    <property type="entry name" value="AMP_BINDING"/>
    <property type="match status" value="1"/>
</dbReference>
<organism evidence="5 6">
    <name type="scientific">Psychromonas ingrahamii (strain DSM 17664 / CCUG 51855 / 37)</name>
    <dbReference type="NCBI Taxonomy" id="357804"/>
    <lineage>
        <taxon>Bacteria</taxon>
        <taxon>Pseudomonadati</taxon>
        <taxon>Pseudomonadota</taxon>
        <taxon>Gammaproteobacteria</taxon>
        <taxon>Alteromonadales</taxon>
        <taxon>Psychromonadaceae</taxon>
        <taxon>Psychromonas</taxon>
    </lineage>
</organism>
<protein>
    <submittedName>
        <fullName evidence="5">O-succinylbenzoic acid--CoA ligase</fullName>
    </submittedName>
</protein>
<evidence type="ECO:0000259" key="3">
    <source>
        <dbReference type="Pfam" id="PF00501"/>
    </source>
</evidence>
<reference evidence="5 6" key="1">
    <citation type="submission" date="2007-01" db="EMBL/GenBank/DDBJ databases">
        <title>Complete sequence of Psychromonas ingrahamii 37.</title>
        <authorList>
            <consortium name="US DOE Joint Genome Institute"/>
            <person name="Copeland A."/>
            <person name="Lucas S."/>
            <person name="Lapidus A."/>
            <person name="Barry K."/>
            <person name="Detter J.C."/>
            <person name="Glavina del Rio T."/>
            <person name="Hammon N."/>
            <person name="Israni S."/>
            <person name="Dalin E."/>
            <person name="Tice H."/>
            <person name="Pitluck S."/>
            <person name="Thompson L.S."/>
            <person name="Brettin T."/>
            <person name="Bruce D."/>
            <person name="Han C."/>
            <person name="Tapia R."/>
            <person name="Schmutz J."/>
            <person name="Larimer F."/>
            <person name="Land M."/>
            <person name="Hauser L."/>
            <person name="Kyrpides N."/>
            <person name="Ivanova N."/>
            <person name="Staley J."/>
            <person name="Richardson P."/>
        </authorList>
    </citation>
    <scope>NUCLEOTIDE SEQUENCE [LARGE SCALE GENOMIC DNA]</scope>
    <source>
        <strain evidence="5 6">37</strain>
    </source>
</reference>
<dbReference type="PANTHER" id="PTHR43201">
    <property type="entry name" value="ACYL-COA SYNTHETASE"/>
    <property type="match status" value="1"/>
</dbReference>
<dbReference type="STRING" id="357804.Ping_0189"/>
<evidence type="ECO:0000256" key="2">
    <source>
        <dbReference type="ARBA" id="ARBA00022598"/>
    </source>
</evidence>
<dbReference type="EMBL" id="CP000510">
    <property type="protein sequence ID" value="ABM02057.1"/>
    <property type="molecule type" value="Genomic_DNA"/>
</dbReference>
<feature type="domain" description="AMP-binding enzyme C-terminal" evidence="4">
    <location>
        <begin position="376"/>
        <end position="439"/>
    </location>
</feature>
<dbReference type="GO" id="GO:0006631">
    <property type="term" value="P:fatty acid metabolic process"/>
    <property type="evidence" value="ECO:0007669"/>
    <property type="project" value="TreeGrafter"/>
</dbReference>
<name>A1SRE2_PSYIN</name>
<proteinExistence type="inferred from homology"/>
<dbReference type="Gene3D" id="3.30.300.30">
    <property type="match status" value="1"/>
</dbReference>
<feature type="domain" description="AMP-dependent synthetase/ligase" evidence="3">
    <location>
        <begin position="14"/>
        <end position="327"/>
    </location>
</feature>
<dbReference type="KEGG" id="pin:Ping_0189"/>
<dbReference type="InterPro" id="IPR020845">
    <property type="entry name" value="AMP-binding_CS"/>
</dbReference>
<keyword evidence="6" id="KW-1185">Reference proteome</keyword>
<evidence type="ECO:0000313" key="5">
    <source>
        <dbReference type="EMBL" id="ABM02057.1"/>
    </source>
</evidence>
<dbReference type="HOGENOM" id="CLU_000022_59_0_6"/>
<dbReference type="InterPro" id="IPR042099">
    <property type="entry name" value="ANL_N_sf"/>
</dbReference>
<dbReference type="SUPFAM" id="SSF56801">
    <property type="entry name" value="Acetyl-CoA synthetase-like"/>
    <property type="match status" value="1"/>
</dbReference>
<dbReference type="InterPro" id="IPR025110">
    <property type="entry name" value="AMP-bd_C"/>
</dbReference>
<dbReference type="GO" id="GO:0031956">
    <property type="term" value="F:medium-chain fatty acid-CoA ligase activity"/>
    <property type="evidence" value="ECO:0007669"/>
    <property type="project" value="TreeGrafter"/>
</dbReference>
<gene>
    <name evidence="5" type="ordered locus">Ping_0189</name>
</gene>
<evidence type="ECO:0000313" key="6">
    <source>
        <dbReference type="Proteomes" id="UP000000639"/>
    </source>
</evidence>
<keyword evidence="2 5" id="KW-0436">Ligase</keyword>
<sequence length="465" mass="51934">MDKQLSFCPVRHQAIINANALAIESDGVSLTYQQLDNRLNILSRQLLNLHLKAGDRLVCISENSLKVILLQLTCIRLGLIFCPLNPRFSAAEIEQRLNVLKSDFIWLANPQKHSHLSSLAIDFSIYPKGVVAPAPLKIDPQKVCNIIFTSGSSGQPKAVMHCFSNHYYSAIGSQYGIALRAKDRNLLSLPLFHISGFATVIRTLIAGATLVVSAEKLCVSLLKKEKITHLSLVATQLYRLLSSLDFQQKELSIKHLLLGGSLFSDRLLVQTRQRGFVYHLSYGLSEMSSQVATSTNSKKLILLPGQQVKIINNEICLRGKMRFAGYFNGHLDSSRLPEDQWFASKDLGALMGNELCILGRTDRLIISGGENIQAEELESILLNFAHIKQAYIVAVTDPVFGERPAAFIDWENGKIKQQQLQIYLQDKLSSYKQPVHYFTLPEQTGLKVSLRELQVIAQVAHNMTL</sequence>
<dbReference type="Proteomes" id="UP000000639">
    <property type="component" value="Chromosome"/>
</dbReference>
<dbReference type="OrthoDB" id="9803968at2"/>